<gene>
    <name evidence="2" type="ORF">Vbra_22429</name>
</gene>
<dbReference type="Proteomes" id="UP000041254">
    <property type="component" value="Unassembled WGS sequence"/>
</dbReference>
<dbReference type="VEuPathDB" id="CryptoDB:Vbra_22429"/>
<evidence type="ECO:0000313" key="3">
    <source>
        <dbReference type="Proteomes" id="UP000041254"/>
    </source>
</evidence>
<keyword evidence="3" id="KW-1185">Reference proteome</keyword>
<evidence type="ECO:0000256" key="1">
    <source>
        <dbReference type="SAM" id="MobiDB-lite"/>
    </source>
</evidence>
<reference evidence="2 3" key="1">
    <citation type="submission" date="2014-11" db="EMBL/GenBank/DDBJ databases">
        <authorList>
            <person name="Zhu J."/>
            <person name="Qi W."/>
            <person name="Song R."/>
        </authorList>
    </citation>
    <scope>NUCLEOTIDE SEQUENCE [LARGE SCALE GENOMIC DNA]</scope>
</reference>
<dbReference type="AlphaFoldDB" id="A0A0G4H0D7"/>
<dbReference type="EMBL" id="CDMY01000920">
    <property type="protein sequence ID" value="CEM37009.1"/>
    <property type="molecule type" value="Genomic_DNA"/>
</dbReference>
<name>A0A0G4H0D7_VITBC</name>
<sequence length="298" mass="33550">MGLEEIECLTVKEAKTRLQTDKEKDTLVDRQIELYVETELFSDQREDDRDGTALPLPLPPLPSLAATTPAAAARPVREQPAQQPAHSVSWLDVGKELYDAAVEMGQDIMDTPLFVQDLFDPEEPCVYDTKTTGVRFAMYEHGTDKRPIGPLPVSEIRTYALEEEAEELGQMGDRYSHLRYDKRCKDNKWERWGLARHASQLWRMWRQNGPSQTLKGRPVGPQQGTTAAKTPQAPLRSILKTRFDQSQLQDWMVCDPGGLPDVPEGGVGGEMMRGWVGMNINWKGSCDPEHGMAVMELV</sequence>
<accession>A0A0G4H0D7</accession>
<feature type="region of interest" description="Disordered" evidence="1">
    <location>
        <begin position="43"/>
        <end position="85"/>
    </location>
</feature>
<organism evidence="2 3">
    <name type="scientific">Vitrella brassicaformis (strain CCMP3155)</name>
    <dbReference type="NCBI Taxonomy" id="1169540"/>
    <lineage>
        <taxon>Eukaryota</taxon>
        <taxon>Sar</taxon>
        <taxon>Alveolata</taxon>
        <taxon>Colpodellida</taxon>
        <taxon>Vitrellaceae</taxon>
        <taxon>Vitrella</taxon>
    </lineage>
</organism>
<proteinExistence type="predicted"/>
<evidence type="ECO:0000313" key="2">
    <source>
        <dbReference type="EMBL" id="CEM37009.1"/>
    </source>
</evidence>
<feature type="region of interest" description="Disordered" evidence="1">
    <location>
        <begin position="209"/>
        <end position="233"/>
    </location>
</feature>
<feature type="compositionally biased region" description="Low complexity" evidence="1">
    <location>
        <begin position="63"/>
        <end position="74"/>
    </location>
</feature>
<protein>
    <submittedName>
        <fullName evidence="2">Uncharacterized protein</fullName>
    </submittedName>
</protein>
<dbReference type="InParanoid" id="A0A0G4H0D7"/>